<dbReference type="PANTHER" id="PTHR34477:SF5">
    <property type="entry name" value="BSL5627 PROTEIN"/>
    <property type="match status" value="1"/>
</dbReference>
<name>A0AA49JC08_9BACT</name>
<comment type="similarity">
    <text evidence="1">Belongs to the UPF0213 family.</text>
</comment>
<feature type="domain" description="GIY-YIG" evidence="2">
    <location>
        <begin position="4"/>
        <end position="80"/>
    </location>
</feature>
<dbReference type="CDD" id="cd10448">
    <property type="entry name" value="GIY-YIG_unchar_3"/>
    <property type="match status" value="1"/>
</dbReference>
<evidence type="ECO:0000259" key="2">
    <source>
        <dbReference type="PROSITE" id="PS50164"/>
    </source>
</evidence>
<evidence type="ECO:0000256" key="1">
    <source>
        <dbReference type="ARBA" id="ARBA00007435"/>
    </source>
</evidence>
<keyword evidence="4" id="KW-1185">Reference proteome</keyword>
<dbReference type="AlphaFoldDB" id="A0AA49JC08"/>
<dbReference type="PANTHER" id="PTHR34477">
    <property type="entry name" value="UPF0213 PROTEIN YHBQ"/>
    <property type="match status" value="1"/>
</dbReference>
<reference evidence="3 4" key="1">
    <citation type="submission" date="2023-08" db="EMBL/GenBank/DDBJ databases">
        <title>Comparative genomics and taxonomic characterization of three novel marine species of genus Marivirga.</title>
        <authorList>
            <person name="Muhammad N."/>
            <person name="Kim S.-G."/>
        </authorList>
    </citation>
    <scope>NUCLEOTIDE SEQUENCE [LARGE SCALE GENOMIC DNA]</scope>
    <source>
        <strain evidence="3 4">BDSF4-3</strain>
    </source>
</reference>
<proteinExistence type="inferred from homology"/>
<dbReference type="RefSeq" id="WP_308348880.1">
    <property type="nucleotide sequence ID" value="NZ_CP129971.1"/>
</dbReference>
<dbReference type="InterPro" id="IPR035901">
    <property type="entry name" value="GIY-YIG_endonuc_sf"/>
</dbReference>
<evidence type="ECO:0000313" key="4">
    <source>
        <dbReference type="Proteomes" id="UP001230496"/>
    </source>
</evidence>
<sequence>MKAKGGYLYIQSNISRSTLYIGVTATLSVRSHQHMIGEGSKFTSKYRCTDLVYYEFYESIEEAIIREKQIKKWKREWKIRLIKEMNPTFKDLYDEVADMD</sequence>
<protein>
    <submittedName>
        <fullName evidence="3">GIY-YIG nuclease family protein</fullName>
    </submittedName>
</protein>
<accession>A0AA49JC08</accession>
<dbReference type="Gene3D" id="3.40.1440.10">
    <property type="entry name" value="GIY-YIG endonuclease"/>
    <property type="match status" value="1"/>
</dbReference>
<dbReference type="Proteomes" id="UP001230496">
    <property type="component" value="Chromosome"/>
</dbReference>
<dbReference type="EMBL" id="CP129971">
    <property type="protein sequence ID" value="WKK78120.2"/>
    <property type="molecule type" value="Genomic_DNA"/>
</dbReference>
<gene>
    <name evidence="3" type="ORF">QYS49_14370</name>
</gene>
<organism evidence="3 4">
    <name type="scientific">Marivirga salinarum</name>
    <dbReference type="NCBI Taxonomy" id="3059078"/>
    <lineage>
        <taxon>Bacteria</taxon>
        <taxon>Pseudomonadati</taxon>
        <taxon>Bacteroidota</taxon>
        <taxon>Cytophagia</taxon>
        <taxon>Cytophagales</taxon>
        <taxon>Marivirgaceae</taxon>
        <taxon>Marivirga</taxon>
    </lineage>
</organism>
<dbReference type="PROSITE" id="PS50164">
    <property type="entry name" value="GIY_YIG"/>
    <property type="match status" value="1"/>
</dbReference>
<dbReference type="KEGG" id="msaa:QYS49_14370"/>
<dbReference type="Pfam" id="PF01541">
    <property type="entry name" value="GIY-YIG"/>
    <property type="match status" value="1"/>
</dbReference>
<dbReference type="SUPFAM" id="SSF82771">
    <property type="entry name" value="GIY-YIG endonuclease"/>
    <property type="match status" value="1"/>
</dbReference>
<evidence type="ECO:0000313" key="3">
    <source>
        <dbReference type="EMBL" id="WKK78120.2"/>
    </source>
</evidence>
<dbReference type="InterPro" id="IPR050190">
    <property type="entry name" value="UPF0213_domain"/>
</dbReference>
<dbReference type="InterPro" id="IPR000305">
    <property type="entry name" value="GIY-YIG_endonuc"/>
</dbReference>